<name>A0A9D1M3D8_9PROT</name>
<accession>A0A9D1M3D8</accession>
<protein>
    <submittedName>
        <fullName evidence="1">Uncharacterized protein</fullName>
    </submittedName>
</protein>
<proteinExistence type="predicted"/>
<evidence type="ECO:0000313" key="1">
    <source>
        <dbReference type="EMBL" id="HIU52863.1"/>
    </source>
</evidence>
<reference evidence="1" key="2">
    <citation type="journal article" date="2021" name="PeerJ">
        <title>Extensive microbial diversity within the chicken gut microbiome revealed by metagenomics and culture.</title>
        <authorList>
            <person name="Gilroy R."/>
            <person name="Ravi A."/>
            <person name="Getino M."/>
            <person name="Pursley I."/>
            <person name="Horton D.L."/>
            <person name="Alikhan N.F."/>
            <person name="Baker D."/>
            <person name="Gharbi K."/>
            <person name="Hall N."/>
            <person name="Watson M."/>
            <person name="Adriaenssens E.M."/>
            <person name="Foster-Nyarko E."/>
            <person name="Jarju S."/>
            <person name="Secka A."/>
            <person name="Antonio M."/>
            <person name="Oren A."/>
            <person name="Chaudhuri R.R."/>
            <person name="La Ragione R."/>
            <person name="Hildebrand F."/>
            <person name="Pallen M.J."/>
        </authorList>
    </citation>
    <scope>NUCLEOTIDE SEQUENCE</scope>
    <source>
        <strain evidence="1">ChiW3-316</strain>
    </source>
</reference>
<sequence length="176" mass="20154">METSKVKRFIFAPKNESLKAALESQSNNVRKSVYLSPYSEEEFMRIRVRNHSNTTQGICRALAHRVSPITYYKLHAYGHGDELCSAVVGTIRVENKPYDEVVQTVKKVLDEVRAESKIFLKLKVSDILAKDETPWVEVFCSKNRRLTVEQWQPQLAKVAAALGAELVLWDAEIREM</sequence>
<gene>
    <name evidence="1" type="ORF">IAD20_02145</name>
</gene>
<reference evidence="1" key="1">
    <citation type="submission" date="2020-10" db="EMBL/GenBank/DDBJ databases">
        <authorList>
            <person name="Gilroy R."/>
        </authorList>
    </citation>
    <scope>NUCLEOTIDE SEQUENCE</scope>
    <source>
        <strain evidence="1">ChiW3-316</strain>
    </source>
</reference>
<dbReference type="Proteomes" id="UP000824107">
    <property type="component" value="Unassembled WGS sequence"/>
</dbReference>
<comment type="caution">
    <text evidence="1">The sequence shown here is derived from an EMBL/GenBank/DDBJ whole genome shotgun (WGS) entry which is preliminary data.</text>
</comment>
<dbReference type="EMBL" id="DVNC01000020">
    <property type="protein sequence ID" value="HIU52863.1"/>
    <property type="molecule type" value="Genomic_DNA"/>
</dbReference>
<dbReference type="AlphaFoldDB" id="A0A9D1M3D8"/>
<evidence type="ECO:0000313" key="2">
    <source>
        <dbReference type="Proteomes" id="UP000824107"/>
    </source>
</evidence>
<organism evidence="1 2">
    <name type="scientific">Candidatus Scatocola faecipullorum</name>
    <dbReference type="NCBI Taxonomy" id="2840917"/>
    <lineage>
        <taxon>Bacteria</taxon>
        <taxon>Pseudomonadati</taxon>
        <taxon>Pseudomonadota</taxon>
        <taxon>Alphaproteobacteria</taxon>
        <taxon>Rhodospirillales</taxon>
        <taxon>Rhodospirillaceae</taxon>
        <taxon>Rhodospirillaceae incertae sedis</taxon>
        <taxon>Candidatus Scatocola</taxon>
    </lineage>
</organism>